<evidence type="ECO:0000313" key="1">
    <source>
        <dbReference type="EMBL" id="VDK60130.1"/>
    </source>
</evidence>
<name>A0A3P6RYI9_CYLGO</name>
<dbReference type="Pfam" id="PF05063">
    <property type="entry name" value="MT-A70"/>
    <property type="match status" value="1"/>
</dbReference>
<gene>
    <name evidence="1" type="ORF">CGOC_LOCUS4907</name>
</gene>
<sequence length="108" mass="11905">MEGEPVCPFNGDHKLPYEKLVIASRPEAAFNHLPITAADGKVYARHIFSIPMAVPSRKPPVVPILNQYGFFPNQCLELFARSLQPNTVSVGFETLLLQSSSCFVSISD</sequence>
<dbReference type="InterPro" id="IPR007757">
    <property type="entry name" value="MT-A70-like"/>
</dbReference>
<dbReference type="OrthoDB" id="61116at2759"/>
<reference evidence="1 2" key="1">
    <citation type="submission" date="2018-11" db="EMBL/GenBank/DDBJ databases">
        <authorList>
            <consortium name="Pathogen Informatics"/>
        </authorList>
    </citation>
    <scope>NUCLEOTIDE SEQUENCE [LARGE SCALE GENOMIC DNA]</scope>
</reference>
<protein>
    <submittedName>
        <fullName evidence="1">Uncharacterized protein</fullName>
    </submittedName>
</protein>
<proteinExistence type="predicted"/>
<dbReference type="AlphaFoldDB" id="A0A3P6RYI9"/>
<dbReference type="Proteomes" id="UP000271889">
    <property type="component" value="Unassembled WGS sequence"/>
</dbReference>
<dbReference type="EMBL" id="UYRV01014203">
    <property type="protein sequence ID" value="VDK60130.1"/>
    <property type="molecule type" value="Genomic_DNA"/>
</dbReference>
<evidence type="ECO:0000313" key="2">
    <source>
        <dbReference type="Proteomes" id="UP000271889"/>
    </source>
</evidence>
<accession>A0A3P6RYI9</accession>
<keyword evidence="2" id="KW-1185">Reference proteome</keyword>
<organism evidence="1 2">
    <name type="scientific">Cylicostephanus goldi</name>
    <name type="common">Nematode worm</name>
    <dbReference type="NCBI Taxonomy" id="71465"/>
    <lineage>
        <taxon>Eukaryota</taxon>
        <taxon>Metazoa</taxon>
        <taxon>Ecdysozoa</taxon>
        <taxon>Nematoda</taxon>
        <taxon>Chromadorea</taxon>
        <taxon>Rhabditida</taxon>
        <taxon>Rhabditina</taxon>
        <taxon>Rhabditomorpha</taxon>
        <taxon>Strongyloidea</taxon>
        <taxon>Strongylidae</taxon>
        <taxon>Cylicostephanus</taxon>
    </lineage>
</organism>